<keyword evidence="5" id="KW-0653">Protein transport</keyword>
<evidence type="ECO:0000256" key="7">
    <source>
        <dbReference type="ARBA" id="ARBA00023054"/>
    </source>
</evidence>
<accession>A0ABQ7HXB5</accession>
<organism evidence="10 11">
    <name type="scientific">Astathelohania contejeani</name>
    <dbReference type="NCBI Taxonomy" id="164912"/>
    <lineage>
        <taxon>Eukaryota</taxon>
        <taxon>Fungi</taxon>
        <taxon>Fungi incertae sedis</taxon>
        <taxon>Microsporidia</taxon>
        <taxon>Astathelohaniidae</taxon>
        <taxon>Astathelohania</taxon>
    </lineage>
</organism>
<evidence type="ECO:0000313" key="10">
    <source>
        <dbReference type="EMBL" id="KAF7682753.1"/>
    </source>
</evidence>
<dbReference type="PANTHER" id="PTHR15959">
    <property type="entry name" value="SYNTAXIN-18"/>
    <property type="match status" value="1"/>
</dbReference>
<evidence type="ECO:0000256" key="3">
    <source>
        <dbReference type="ARBA" id="ARBA00022448"/>
    </source>
</evidence>
<keyword evidence="8 9" id="KW-0472">Membrane</keyword>
<evidence type="ECO:0000256" key="9">
    <source>
        <dbReference type="SAM" id="Phobius"/>
    </source>
</evidence>
<evidence type="ECO:0008006" key="12">
    <source>
        <dbReference type="Google" id="ProtNLM"/>
    </source>
</evidence>
<dbReference type="EMBL" id="SBIQ01000187">
    <property type="protein sequence ID" value="KAF7682753.1"/>
    <property type="molecule type" value="Genomic_DNA"/>
</dbReference>
<evidence type="ECO:0000256" key="1">
    <source>
        <dbReference type="ARBA" id="ARBA00004211"/>
    </source>
</evidence>
<name>A0ABQ7HXB5_9MICR</name>
<keyword evidence="3" id="KW-0813">Transport</keyword>
<comment type="caution">
    <text evidence="10">The sequence shown here is derived from an EMBL/GenBank/DDBJ whole genome shotgun (WGS) entry which is preliminary data.</text>
</comment>
<sequence length="233" mass="27405">MNRTEEYFSFIDNSKNKNDDETNKELFYDTMYNSIVVIEKKLNSGLKSYNQVLALEEEYNKLAGEITTVIDGISLEVTSNESDHYEGVKNILRYRLSVLALKLLRLKDKFMYQKIELEPENPVVFKEMPSQELMMEEENKHLTKTYSENALVSTRRRILEIQEIQDTIGLHLAQQNERIDLMIRSSGQTKKNIKGSIRYIDKGGDARKLIRRILFIFLVCISFVLLFIHLFYR</sequence>
<evidence type="ECO:0000256" key="4">
    <source>
        <dbReference type="ARBA" id="ARBA00022692"/>
    </source>
</evidence>
<evidence type="ECO:0000256" key="5">
    <source>
        <dbReference type="ARBA" id="ARBA00022927"/>
    </source>
</evidence>
<keyword evidence="11" id="KW-1185">Reference proteome</keyword>
<proteinExistence type="inferred from homology"/>
<protein>
    <recommendedName>
        <fullName evidence="12">t-SNARE coiled-coil homology domain-containing protein</fullName>
    </recommendedName>
</protein>
<comment type="subcellular location">
    <subcellularLocation>
        <location evidence="1">Membrane</location>
        <topology evidence="1">Single-pass type IV membrane protein</topology>
    </subcellularLocation>
</comment>
<comment type="similarity">
    <text evidence="2">Belongs to the syntaxin family.</text>
</comment>
<dbReference type="Proteomes" id="UP001516464">
    <property type="component" value="Unassembled WGS sequence"/>
</dbReference>
<gene>
    <name evidence="10" type="ORF">TCON_2032</name>
</gene>
<feature type="transmembrane region" description="Helical" evidence="9">
    <location>
        <begin position="213"/>
        <end position="232"/>
    </location>
</feature>
<reference evidence="10 11" key="1">
    <citation type="submission" date="2019-01" db="EMBL/GenBank/DDBJ databases">
        <title>Genomes sequencing and comparative genomics of infectious freshwater microsporidia, Cucumispora dikerogammari and Thelohania contejeani.</title>
        <authorList>
            <person name="Cormier A."/>
            <person name="Giraud I."/>
            <person name="Wattier R."/>
            <person name="Teixeira M."/>
            <person name="Grandjean F."/>
            <person name="Rigaud T."/>
            <person name="Cordaux R."/>
        </authorList>
    </citation>
    <scope>NUCLEOTIDE SEQUENCE [LARGE SCALE GENOMIC DNA]</scope>
    <source>
        <strain evidence="10">T1</strain>
        <tissue evidence="10">Spores</tissue>
    </source>
</reference>
<keyword evidence="6 9" id="KW-1133">Transmembrane helix</keyword>
<evidence type="ECO:0000256" key="2">
    <source>
        <dbReference type="ARBA" id="ARBA00009063"/>
    </source>
</evidence>
<dbReference type="PANTHER" id="PTHR15959:SF0">
    <property type="entry name" value="SYNTAXIN-18"/>
    <property type="match status" value="1"/>
</dbReference>
<keyword evidence="7" id="KW-0175">Coiled coil</keyword>
<evidence type="ECO:0000313" key="11">
    <source>
        <dbReference type="Proteomes" id="UP001516464"/>
    </source>
</evidence>
<evidence type="ECO:0000256" key="8">
    <source>
        <dbReference type="ARBA" id="ARBA00023136"/>
    </source>
</evidence>
<keyword evidence="4 9" id="KW-0812">Transmembrane</keyword>
<evidence type="ECO:0000256" key="6">
    <source>
        <dbReference type="ARBA" id="ARBA00022989"/>
    </source>
</evidence>